<dbReference type="SUPFAM" id="SSF54862">
    <property type="entry name" value="4Fe-4S ferredoxins"/>
    <property type="match status" value="1"/>
</dbReference>
<dbReference type="AlphaFoldDB" id="A0A6J7D2K2"/>
<protein>
    <submittedName>
        <fullName evidence="1">Unannotated protein</fullName>
    </submittedName>
</protein>
<dbReference type="EMBL" id="CAFBLQ010000028">
    <property type="protein sequence ID" value="CAB4863990.1"/>
    <property type="molecule type" value="Genomic_DNA"/>
</dbReference>
<accession>A0A6J7D2K2</accession>
<gene>
    <name evidence="1" type="ORF">UFOPK3423_00391</name>
</gene>
<reference evidence="1" key="1">
    <citation type="submission" date="2020-05" db="EMBL/GenBank/DDBJ databases">
        <authorList>
            <person name="Chiriac C."/>
            <person name="Salcher M."/>
            <person name="Ghai R."/>
            <person name="Kavagutti S V."/>
        </authorList>
    </citation>
    <scope>NUCLEOTIDE SEQUENCE</scope>
</reference>
<proteinExistence type="predicted"/>
<evidence type="ECO:0000313" key="1">
    <source>
        <dbReference type="EMBL" id="CAB4863990.1"/>
    </source>
</evidence>
<sequence length="80" mass="8356">MRLDGTFIGVEIDDAAAGDAAIAAKLTEVCPVDIFTQGADGTLELVEGNLDECVLCRLCLDATAPGTVRILKLYDDGAQL</sequence>
<organism evidence="1">
    <name type="scientific">freshwater metagenome</name>
    <dbReference type="NCBI Taxonomy" id="449393"/>
    <lineage>
        <taxon>unclassified sequences</taxon>
        <taxon>metagenomes</taxon>
        <taxon>ecological metagenomes</taxon>
    </lineage>
</organism>
<name>A0A6J7D2K2_9ZZZZ</name>
<dbReference type="Gene3D" id="3.30.70.20">
    <property type="match status" value="1"/>
</dbReference>